<dbReference type="EMBL" id="JAWDIE010000019">
    <property type="protein sequence ID" value="MEJ7139046.1"/>
    <property type="molecule type" value="Genomic_DNA"/>
</dbReference>
<protein>
    <submittedName>
        <fullName evidence="1">Uncharacterized protein</fullName>
    </submittedName>
</protein>
<keyword evidence="2" id="KW-1185">Reference proteome</keyword>
<feature type="non-terminal residue" evidence="1">
    <location>
        <position position="1"/>
    </location>
</feature>
<gene>
    <name evidence="1" type="ORF">RV045_11485</name>
</gene>
<name>A0ACC6P4A8_9BURK</name>
<evidence type="ECO:0000313" key="1">
    <source>
        <dbReference type="EMBL" id="MEJ7139046.1"/>
    </source>
</evidence>
<reference evidence="1" key="1">
    <citation type="submission" date="2023-10" db="EMBL/GenBank/DDBJ databases">
        <title>Amphibacter perezi, gen. nov., sp. nov. a novel taxa of the family Comamonadaceae, class Betaproteobacteria isolated from the skin microbiota of Pelophylax perezi from different populations.</title>
        <authorList>
            <person name="Costa S."/>
            <person name="Proenca D.N."/>
            <person name="Lopes I."/>
            <person name="Morais P.V."/>
        </authorList>
    </citation>
    <scope>NUCLEOTIDE SEQUENCE</scope>
    <source>
        <strain evidence="1">SL12-8</strain>
    </source>
</reference>
<comment type="caution">
    <text evidence="1">The sequence shown here is derived from an EMBL/GenBank/DDBJ whole genome shotgun (WGS) entry which is preliminary data.</text>
</comment>
<accession>A0ACC6P4A8</accession>
<proteinExistence type="predicted"/>
<organism evidence="1 2">
    <name type="scientific">Amphibiibacter pelophylacis</name>
    <dbReference type="NCBI Taxonomy" id="1799477"/>
    <lineage>
        <taxon>Bacteria</taxon>
        <taxon>Pseudomonadati</taxon>
        <taxon>Pseudomonadota</taxon>
        <taxon>Betaproteobacteria</taxon>
        <taxon>Burkholderiales</taxon>
        <taxon>Sphaerotilaceae</taxon>
        <taxon>Amphibiibacter</taxon>
    </lineage>
</organism>
<evidence type="ECO:0000313" key="2">
    <source>
        <dbReference type="Proteomes" id="UP001364695"/>
    </source>
</evidence>
<dbReference type="Proteomes" id="UP001364695">
    <property type="component" value="Unassembled WGS sequence"/>
</dbReference>
<sequence>RSAPSSLSGQNAWDKRSPAGGRSGSNSSRPMFGLTALPPRRSTAAMTGRLDRLLWLLVHDLSLWSALDHGDRALLAQQMAPWPQLFAWLGQQYDELGAISAATLQRHLAHAHWSPAPGHEDSAEALHHSASAIARKVMALLPPNDSSAARIQDVQTTLQQLHLEHLDRRIERLLRQRSEPPSDDGEASSGDSPALREELARCLQRRDALKKRLSPIGREGVPGQPSG</sequence>